<proteinExistence type="predicted"/>
<dbReference type="EMBL" id="FNQR01000004">
    <property type="protein sequence ID" value="SEA37185.1"/>
    <property type="molecule type" value="Genomic_DNA"/>
</dbReference>
<dbReference type="Pfam" id="PF08240">
    <property type="entry name" value="ADH_N"/>
    <property type="match status" value="1"/>
</dbReference>
<organism evidence="2 3">
    <name type="scientific">Thalassobacillus cyri</name>
    <dbReference type="NCBI Taxonomy" id="571932"/>
    <lineage>
        <taxon>Bacteria</taxon>
        <taxon>Bacillati</taxon>
        <taxon>Bacillota</taxon>
        <taxon>Bacilli</taxon>
        <taxon>Bacillales</taxon>
        <taxon>Bacillaceae</taxon>
        <taxon>Thalassobacillus</taxon>
    </lineage>
</organism>
<reference evidence="2 3" key="1">
    <citation type="submission" date="2016-10" db="EMBL/GenBank/DDBJ databases">
        <authorList>
            <person name="de Groot N.N."/>
        </authorList>
    </citation>
    <scope>NUCLEOTIDE SEQUENCE [LARGE SCALE GENOMIC DNA]</scope>
    <source>
        <strain evidence="2 3">CCM7597</strain>
    </source>
</reference>
<dbReference type="PANTHER" id="PTHR43677">
    <property type="entry name" value="SHORT-CHAIN DEHYDROGENASE/REDUCTASE"/>
    <property type="match status" value="1"/>
</dbReference>
<gene>
    <name evidence="2" type="ORF">SAMN05421743_104148</name>
</gene>
<evidence type="ECO:0000313" key="3">
    <source>
        <dbReference type="Proteomes" id="UP000198584"/>
    </source>
</evidence>
<dbReference type="InterPro" id="IPR013149">
    <property type="entry name" value="ADH-like_C"/>
</dbReference>
<feature type="domain" description="Enoyl reductase (ER)" evidence="1">
    <location>
        <begin position="10"/>
        <end position="325"/>
    </location>
</feature>
<sequence>MKAIQFKEFGGPEVLELIDMELPEPGEHEVLIETKAIGVNYADTARREGQYVVETKLPYVPGSEVAGVIAKVGSAVQLFKEGDRVVTLVGDERATGYAEYTIADERGLIPIPEGVDEAHAAAIPLQGLSAYHIIKTMGRLEKGETILVHAAAGGVGLFAVQLAKIFGAGKVIGTASSEEKRALAKEYGADEVVDYTKEGWEKEVLRLNDGKGVDVALEMAGGDVFHNTLDCLASFGRLVIYGVASGEQPHFYPSKLMAKNQSVVGFFLPQIMKKPTLFQESLKEILGYIEEGKVKLEIGGVFALEEAAEVHRKLQGRETKGKLILKP</sequence>
<dbReference type="CDD" id="cd05286">
    <property type="entry name" value="QOR2"/>
    <property type="match status" value="1"/>
</dbReference>
<evidence type="ECO:0000259" key="1">
    <source>
        <dbReference type="SMART" id="SM00829"/>
    </source>
</evidence>
<dbReference type="SUPFAM" id="SSF50129">
    <property type="entry name" value="GroES-like"/>
    <property type="match status" value="1"/>
</dbReference>
<dbReference type="GO" id="GO:0003960">
    <property type="term" value="F:quinone reductase (NADPH) activity"/>
    <property type="evidence" value="ECO:0007669"/>
    <property type="project" value="InterPro"/>
</dbReference>
<protein>
    <submittedName>
        <fullName evidence="2">NADPH2:quinone reductase</fullName>
    </submittedName>
</protein>
<dbReference type="SUPFAM" id="SSF51735">
    <property type="entry name" value="NAD(P)-binding Rossmann-fold domains"/>
    <property type="match status" value="1"/>
</dbReference>
<dbReference type="InterPro" id="IPR013154">
    <property type="entry name" value="ADH-like_N"/>
</dbReference>
<name>A0A1H4AMT8_9BACI</name>
<dbReference type="InterPro" id="IPR051397">
    <property type="entry name" value="Zn-ADH-like_protein"/>
</dbReference>
<dbReference type="InterPro" id="IPR020843">
    <property type="entry name" value="ER"/>
</dbReference>
<dbReference type="InterPro" id="IPR036291">
    <property type="entry name" value="NAD(P)-bd_dom_sf"/>
</dbReference>
<dbReference type="PROSITE" id="PS01162">
    <property type="entry name" value="QOR_ZETA_CRYSTAL"/>
    <property type="match status" value="1"/>
</dbReference>
<dbReference type="OrthoDB" id="9787435at2"/>
<dbReference type="GO" id="GO:0008270">
    <property type="term" value="F:zinc ion binding"/>
    <property type="evidence" value="ECO:0007669"/>
    <property type="project" value="InterPro"/>
</dbReference>
<dbReference type="InterPro" id="IPR002364">
    <property type="entry name" value="Quin_OxRdtase/zeta-crystal_CS"/>
</dbReference>
<dbReference type="Gene3D" id="3.40.50.720">
    <property type="entry name" value="NAD(P)-binding Rossmann-like Domain"/>
    <property type="match status" value="1"/>
</dbReference>
<dbReference type="InterPro" id="IPR011032">
    <property type="entry name" value="GroES-like_sf"/>
</dbReference>
<dbReference type="SMART" id="SM00829">
    <property type="entry name" value="PKS_ER"/>
    <property type="match status" value="1"/>
</dbReference>
<dbReference type="Pfam" id="PF00107">
    <property type="entry name" value="ADH_zinc_N"/>
    <property type="match status" value="1"/>
</dbReference>
<keyword evidence="3" id="KW-1185">Reference proteome</keyword>
<dbReference type="AlphaFoldDB" id="A0A1H4AMT8"/>
<dbReference type="PANTHER" id="PTHR43677:SF4">
    <property type="entry name" value="QUINONE OXIDOREDUCTASE-LIKE PROTEIN 2"/>
    <property type="match status" value="1"/>
</dbReference>
<dbReference type="Proteomes" id="UP000198584">
    <property type="component" value="Unassembled WGS sequence"/>
</dbReference>
<evidence type="ECO:0000313" key="2">
    <source>
        <dbReference type="EMBL" id="SEA37185.1"/>
    </source>
</evidence>
<accession>A0A1H4AMT8</accession>
<dbReference type="RefSeq" id="WP_093043698.1">
    <property type="nucleotide sequence ID" value="NZ_FNQR01000004.1"/>
</dbReference>
<dbReference type="STRING" id="571932.SAMN05421743_104148"/>
<dbReference type="InterPro" id="IPR047618">
    <property type="entry name" value="QOR-like"/>
</dbReference>
<dbReference type="Gene3D" id="3.90.180.10">
    <property type="entry name" value="Medium-chain alcohol dehydrogenases, catalytic domain"/>
    <property type="match status" value="1"/>
</dbReference>